<reference evidence="1" key="1">
    <citation type="submission" date="2023-10" db="EMBL/GenBank/DDBJ databases">
        <title>Complete genome sequence of Streptomyces sp. JL1001.</title>
        <authorList>
            <person name="Jiang L."/>
        </authorList>
    </citation>
    <scope>NUCLEOTIDE SEQUENCE</scope>
    <source>
        <strain evidence="1">JL1001</strain>
    </source>
</reference>
<proteinExistence type="predicted"/>
<dbReference type="RefSeq" id="WP_354598309.1">
    <property type="nucleotide sequence ID" value="NZ_CP136798.1"/>
</dbReference>
<evidence type="ECO:0000313" key="1">
    <source>
        <dbReference type="EMBL" id="XCN17604.1"/>
    </source>
</evidence>
<accession>A0AAU8KMN9</accession>
<gene>
    <name evidence="1" type="ORF">R1Y80_29995</name>
</gene>
<organism evidence="1">
    <name type="scientific">Streptomyces sp. JL1001</name>
    <dbReference type="NCBI Taxonomy" id="3078227"/>
    <lineage>
        <taxon>Bacteria</taxon>
        <taxon>Bacillati</taxon>
        <taxon>Actinomycetota</taxon>
        <taxon>Actinomycetes</taxon>
        <taxon>Kitasatosporales</taxon>
        <taxon>Streptomycetaceae</taxon>
        <taxon>Streptomyces</taxon>
    </lineage>
</organism>
<sequence length="132" mass="15168">MNDTQFVEQVRDRPGMFGLGHTYHPTAAFLLGFDQARSGGFLRGFNEWLTVRDGELSSQHWLVRVPAQALPGFTFQGFDHLHLEPEQEQQAVNHLFSLILEFLEVRDDPWALTSMYARYHRIRTSLHGGDPS</sequence>
<protein>
    <submittedName>
        <fullName evidence="1">Uncharacterized protein</fullName>
    </submittedName>
</protein>
<name>A0AAU8KMN9_9ACTN</name>
<dbReference type="EMBL" id="CP136798">
    <property type="protein sequence ID" value="XCN17604.1"/>
    <property type="molecule type" value="Genomic_DNA"/>
</dbReference>
<dbReference type="AlphaFoldDB" id="A0AAU8KMN9"/>